<evidence type="ECO:0000313" key="3">
    <source>
        <dbReference type="EMBL" id="MBP1903440.1"/>
    </source>
</evidence>
<sequence length="747" mass="84877">MFSRLKAIFSKRYQAERGAVTIFLILMFTCIFAFVAIFIDFARIYALQSKTEWLSHAAARSLLSAYDPQLADQYGLFAYGETNENDIVSKVLEQSYKLSKRKNSLPLLGDALESSTIEMTRPLATYSIFEAQIREQMKYKAPIDFTLDIINAFKPMAEVMKEASHTVDILERLQKLYDERENRLDEMIKSQKSGANTISPFSTLVSDSLQNIVTTYPSYQGWLEQVANWEDQYPASNNEKENARYMEKLRIKLSISNYQANVNSIFNKIQSAKQKAFEKHPNFLREAVERLEEAQSLNTQMEQVIKESDQRSQQDGYNTVTQSASTSGNEKVGDGEAISKIRGKVQSLLLPEKLFIALKQGIDEQAAFFNTLNSQLDILLSQQEAIIAGTAAANHFQSVSTNTNGQVEQYLRYFVKSNAENKIQQTVQTLNQHRSHDNERKSAEKTAKTKLRQFNSILKQLKSITTSFKENQDKFNELEKYYKHIQEFNNNLSSTKSTDHNLETDPYQEGRNAMGNMDSFYGSLAQVMSSISQNSFESEYIASYYSHFDVTVLEGLFKGNGVGPLQAYSDSFAPNKQEMEYILFGFNNPIGNVAAAFGEIFTLRLAIRTMEGLVKSVDKQHPLLILAMAILYGIEHALMDILTLCHEGEVEVSAYLKAKVTYRDHLRILLFLNGKSESRLARMLAAIRMNTSIDLTQRDTYAICTMTASMPLWFMPGVISMLEWSGVIQGYVEGGRYAVVKQADFYY</sequence>
<comment type="caution">
    <text evidence="3">The sequence shown here is derived from an EMBL/GenBank/DDBJ whole genome shotgun (WGS) entry which is preliminary data.</text>
</comment>
<evidence type="ECO:0000256" key="1">
    <source>
        <dbReference type="SAM" id="MobiDB-lite"/>
    </source>
</evidence>
<evidence type="ECO:0000256" key="2">
    <source>
        <dbReference type="SAM" id="Phobius"/>
    </source>
</evidence>
<name>A0ABS4FLI0_9BACL</name>
<keyword evidence="2" id="KW-0812">Transmembrane</keyword>
<keyword evidence="4" id="KW-1185">Reference proteome</keyword>
<feature type="transmembrane region" description="Helical" evidence="2">
    <location>
        <begin position="20"/>
        <end position="39"/>
    </location>
</feature>
<protein>
    <recommendedName>
        <fullName evidence="5">Flp pilus-assembly TadG-like N-terminal domain-containing protein</fullName>
    </recommendedName>
</protein>
<evidence type="ECO:0008006" key="5">
    <source>
        <dbReference type="Google" id="ProtNLM"/>
    </source>
</evidence>
<feature type="region of interest" description="Disordered" evidence="1">
    <location>
        <begin position="305"/>
        <end position="333"/>
    </location>
</feature>
<reference evidence="3 4" key="1">
    <citation type="submission" date="2021-03" db="EMBL/GenBank/DDBJ databases">
        <title>Genomic Encyclopedia of Type Strains, Phase IV (KMG-IV): sequencing the most valuable type-strain genomes for metagenomic binning, comparative biology and taxonomic classification.</title>
        <authorList>
            <person name="Goeker M."/>
        </authorList>
    </citation>
    <scope>NUCLEOTIDE SEQUENCE [LARGE SCALE GENOMIC DNA]</scope>
    <source>
        <strain evidence="3 4">DSM 14349</strain>
    </source>
</reference>
<dbReference type="EMBL" id="JAGGKG010000001">
    <property type="protein sequence ID" value="MBP1903440.1"/>
    <property type="molecule type" value="Genomic_DNA"/>
</dbReference>
<feature type="compositionally biased region" description="Polar residues" evidence="1">
    <location>
        <begin position="313"/>
        <end position="329"/>
    </location>
</feature>
<dbReference type="RefSeq" id="WP_210087152.1">
    <property type="nucleotide sequence ID" value="NZ_JAGGKG010000001.1"/>
</dbReference>
<evidence type="ECO:0000313" key="4">
    <source>
        <dbReference type="Proteomes" id="UP001519272"/>
    </source>
</evidence>
<gene>
    <name evidence="3" type="ORF">J2Z32_000052</name>
</gene>
<keyword evidence="2" id="KW-1133">Transmembrane helix</keyword>
<dbReference type="Proteomes" id="UP001519272">
    <property type="component" value="Unassembled WGS sequence"/>
</dbReference>
<proteinExistence type="predicted"/>
<accession>A0ABS4FLI0</accession>
<organism evidence="3 4">
    <name type="scientific">Paenibacillus turicensis</name>
    <dbReference type="NCBI Taxonomy" id="160487"/>
    <lineage>
        <taxon>Bacteria</taxon>
        <taxon>Bacillati</taxon>
        <taxon>Bacillota</taxon>
        <taxon>Bacilli</taxon>
        <taxon>Bacillales</taxon>
        <taxon>Paenibacillaceae</taxon>
        <taxon>Paenibacillus</taxon>
    </lineage>
</organism>
<keyword evidence="2" id="KW-0472">Membrane</keyword>